<keyword evidence="5 6" id="KW-0456">Lyase</keyword>
<dbReference type="Pfam" id="PF00282">
    <property type="entry name" value="Pyridoxal_deC"/>
    <property type="match status" value="1"/>
</dbReference>
<dbReference type="PANTHER" id="PTHR46101:SF2">
    <property type="entry name" value="SERINE DECARBOXYLASE"/>
    <property type="match status" value="1"/>
</dbReference>
<dbReference type="Gene3D" id="3.40.640.10">
    <property type="entry name" value="Type I PLP-dependent aspartate aminotransferase-like (Major domain)"/>
    <property type="match status" value="1"/>
</dbReference>
<evidence type="ECO:0000256" key="2">
    <source>
        <dbReference type="ARBA" id="ARBA00009533"/>
    </source>
</evidence>
<evidence type="ECO:0000256" key="7">
    <source>
        <dbReference type="SAM" id="MobiDB-lite"/>
    </source>
</evidence>
<evidence type="ECO:0000313" key="8">
    <source>
        <dbReference type="EMBL" id="GAA1563735.1"/>
    </source>
</evidence>
<dbReference type="RefSeq" id="WP_344512587.1">
    <property type="nucleotide sequence ID" value="NZ_BAAAQD010000033.1"/>
</dbReference>
<gene>
    <name evidence="8" type="ORF">GCM10009827_101680</name>
</gene>
<organism evidence="8 9">
    <name type="scientific">Dactylosporangium maewongense</name>
    <dbReference type="NCBI Taxonomy" id="634393"/>
    <lineage>
        <taxon>Bacteria</taxon>
        <taxon>Bacillati</taxon>
        <taxon>Actinomycetota</taxon>
        <taxon>Actinomycetes</taxon>
        <taxon>Micromonosporales</taxon>
        <taxon>Micromonosporaceae</taxon>
        <taxon>Dactylosporangium</taxon>
    </lineage>
</organism>
<protein>
    <submittedName>
        <fullName evidence="8">Uncharacterized protein</fullName>
    </submittedName>
</protein>
<evidence type="ECO:0000256" key="5">
    <source>
        <dbReference type="ARBA" id="ARBA00023239"/>
    </source>
</evidence>
<evidence type="ECO:0000256" key="3">
    <source>
        <dbReference type="ARBA" id="ARBA00022793"/>
    </source>
</evidence>
<keyword evidence="4 6" id="KW-0663">Pyridoxal phosphate</keyword>
<comment type="similarity">
    <text evidence="2 6">Belongs to the group II decarboxylase family.</text>
</comment>
<reference evidence="9" key="1">
    <citation type="journal article" date="2019" name="Int. J. Syst. Evol. Microbiol.">
        <title>The Global Catalogue of Microorganisms (GCM) 10K type strain sequencing project: providing services to taxonomists for standard genome sequencing and annotation.</title>
        <authorList>
            <consortium name="The Broad Institute Genomics Platform"/>
            <consortium name="The Broad Institute Genome Sequencing Center for Infectious Disease"/>
            <person name="Wu L."/>
            <person name="Ma J."/>
        </authorList>
    </citation>
    <scope>NUCLEOTIDE SEQUENCE [LARGE SCALE GENOMIC DNA]</scope>
    <source>
        <strain evidence="9">JCM 15933</strain>
    </source>
</reference>
<accession>A0ABP4NPJ1</accession>
<dbReference type="InterPro" id="IPR015421">
    <property type="entry name" value="PyrdxlP-dep_Trfase_major"/>
</dbReference>
<keyword evidence="9" id="KW-1185">Reference proteome</keyword>
<dbReference type="InterPro" id="IPR002129">
    <property type="entry name" value="PyrdxlP-dep_de-COase"/>
</dbReference>
<dbReference type="InterPro" id="IPR015424">
    <property type="entry name" value="PyrdxlP-dep_Trfase"/>
</dbReference>
<proteinExistence type="inferred from homology"/>
<dbReference type="EMBL" id="BAAAQD010000033">
    <property type="protein sequence ID" value="GAA1563735.1"/>
    <property type="molecule type" value="Genomic_DNA"/>
</dbReference>
<sequence>MTGRPVLTGPLRDLLASYDAAVQTSLGQSVAADIDFTALDPLLHHDLEAPGPETSQTLLLQRLAQHIVSVVADLVRAPSRSWTGTVHAGMSAATAHVLAQVRATHPGLVVYLTQTGHDHVRHAATLLGLPVQVVRYGADGAMNLLHLTSTLRRNATAPALVVASVGTPATEAVDDVVEVRAATATHRAAVHIHVDSLIAGWHRALLDRDVAARPAFDCADGADSVVLGGRFLGTPQPSAIALYRTRPGAPDDAHADALRVGVGTEFPARGPAIGADGEAAVVQLWHAIHVAGVDGHALRARRARALARYTLRRLQEAGWPAWAHPDALTVLLRPPSPSLRQRWSLPVDGDWARIVCMPGRTEAHIDQFLTELARDQPTRTDATTRPVNRPGRADLRSTTGTPATT</sequence>
<comment type="cofactor">
    <cofactor evidence="1 6">
        <name>pyridoxal 5'-phosphate</name>
        <dbReference type="ChEBI" id="CHEBI:597326"/>
    </cofactor>
</comment>
<comment type="caution">
    <text evidence="8">The sequence shown here is derived from an EMBL/GenBank/DDBJ whole genome shotgun (WGS) entry which is preliminary data.</text>
</comment>
<dbReference type="PANTHER" id="PTHR46101">
    <property type="match status" value="1"/>
</dbReference>
<dbReference type="SUPFAM" id="SSF53383">
    <property type="entry name" value="PLP-dependent transferases"/>
    <property type="match status" value="1"/>
</dbReference>
<evidence type="ECO:0000256" key="6">
    <source>
        <dbReference type="RuleBase" id="RU000382"/>
    </source>
</evidence>
<evidence type="ECO:0000313" key="9">
    <source>
        <dbReference type="Proteomes" id="UP001501470"/>
    </source>
</evidence>
<evidence type="ECO:0000256" key="4">
    <source>
        <dbReference type="ARBA" id="ARBA00022898"/>
    </source>
</evidence>
<feature type="region of interest" description="Disordered" evidence="7">
    <location>
        <begin position="374"/>
        <end position="405"/>
    </location>
</feature>
<feature type="compositionally biased region" description="Polar residues" evidence="7">
    <location>
        <begin position="396"/>
        <end position="405"/>
    </location>
</feature>
<dbReference type="Proteomes" id="UP001501470">
    <property type="component" value="Unassembled WGS sequence"/>
</dbReference>
<keyword evidence="3" id="KW-0210">Decarboxylase</keyword>
<dbReference type="InterPro" id="IPR051151">
    <property type="entry name" value="Group_II_Decarboxylase"/>
</dbReference>
<name>A0ABP4NPJ1_9ACTN</name>
<evidence type="ECO:0000256" key="1">
    <source>
        <dbReference type="ARBA" id="ARBA00001933"/>
    </source>
</evidence>